<dbReference type="InterPro" id="IPR003245">
    <property type="entry name" value="Phytocyanin_dom"/>
</dbReference>
<dbReference type="PROSITE" id="PS51485">
    <property type="entry name" value="PHYTOCYANIN"/>
    <property type="match status" value="1"/>
</dbReference>
<dbReference type="AlphaFoldDB" id="A0A835FY85"/>
<dbReference type="OrthoDB" id="684427at2759"/>
<keyword evidence="1" id="KW-0472">Membrane</keyword>
<evidence type="ECO:0000313" key="4">
    <source>
        <dbReference type="EMBL" id="KAF8781053.1"/>
    </source>
</evidence>
<evidence type="ECO:0000313" key="5">
    <source>
        <dbReference type="Proteomes" id="UP000636709"/>
    </source>
</evidence>
<keyword evidence="2" id="KW-0732">Signal</keyword>
<accession>A0A835FY85</accession>
<proteinExistence type="predicted"/>
<dbReference type="Pfam" id="PF02298">
    <property type="entry name" value="Cu_bind_like"/>
    <property type="match status" value="1"/>
</dbReference>
<dbReference type="Proteomes" id="UP000636709">
    <property type="component" value="Unassembled WGS sequence"/>
</dbReference>
<reference evidence="4" key="1">
    <citation type="submission" date="2020-07" db="EMBL/GenBank/DDBJ databases">
        <title>Genome sequence and genetic diversity analysis of an under-domesticated orphan crop, white fonio (Digitaria exilis).</title>
        <authorList>
            <person name="Bennetzen J.L."/>
            <person name="Chen S."/>
            <person name="Ma X."/>
            <person name="Wang X."/>
            <person name="Yssel A.E.J."/>
            <person name="Chaluvadi S.R."/>
            <person name="Johnson M."/>
            <person name="Gangashetty P."/>
            <person name="Hamidou F."/>
            <person name="Sanogo M.D."/>
            <person name="Zwaenepoel A."/>
            <person name="Wallace J."/>
            <person name="Van De Peer Y."/>
            <person name="Van Deynze A."/>
        </authorList>
    </citation>
    <scope>NUCLEOTIDE SEQUENCE</scope>
    <source>
        <tissue evidence="4">Leaves</tissue>
    </source>
</reference>
<dbReference type="EMBL" id="JACEFO010000112">
    <property type="protein sequence ID" value="KAF8781053.1"/>
    <property type="molecule type" value="Genomic_DNA"/>
</dbReference>
<dbReference type="PANTHER" id="PTHR33021">
    <property type="entry name" value="BLUE COPPER PROTEIN"/>
    <property type="match status" value="1"/>
</dbReference>
<feature type="transmembrane region" description="Helical" evidence="1">
    <location>
        <begin position="178"/>
        <end position="206"/>
    </location>
</feature>
<dbReference type="Gramene" id="Dexi2B01G0019510.1">
    <property type="protein sequence ID" value="Dexi2B01G0019510.1:cds"/>
    <property type="gene ID" value="Dexi2B01G0019510"/>
</dbReference>
<name>A0A835FY85_9POAL</name>
<evidence type="ECO:0000259" key="3">
    <source>
        <dbReference type="PROSITE" id="PS51485"/>
    </source>
</evidence>
<evidence type="ECO:0000256" key="2">
    <source>
        <dbReference type="SAM" id="SignalP"/>
    </source>
</evidence>
<feature type="domain" description="Phytocyanin" evidence="3">
    <location>
        <begin position="33"/>
        <end position="140"/>
    </location>
</feature>
<dbReference type="SUPFAM" id="SSF49503">
    <property type="entry name" value="Cupredoxins"/>
    <property type="match status" value="1"/>
</dbReference>
<keyword evidence="1" id="KW-0812">Transmembrane</keyword>
<dbReference type="InterPro" id="IPR039391">
    <property type="entry name" value="Phytocyanin-like"/>
</dbReference>
<protein>
    <recommendedName>
        <fullName evidence="3">Phytocyanin domain-containing protein</fullName>
    </recommendedName>
</protein>
<comment type="caution">
    <text evidence="4">The sequence shown here is derived from an EMBL/GenBank/DDBJ whole genome shotgun (WGS) entry which is preliminary data.</text>
</comment>
<keyword evidence="1" id="KW-1133">Transmembrane helix</keyword>
<dbReference type="GO" id="GO:0009055">
    <property type="term" value="F:electron transfer activity"/>
    <property type="evidence" value="ECO:0007669"/>
    <property type="project" value="InterPro"/>
</dbReference>
<dbReference type="InterPro" id="IPR008972">
    <property type="entry name" value="Cupredoxin"/>
</dbReference>
<dbReference type="PANTHER" id="PTHR33021:SF269">
    <property type="entry name" value="PHYTOCYANIN DOMAIN-CONTAINING PROTEIN"/>
    <property type="match status" value="1"/>
</dbReference>
<feature type="chain" id="PRO_5032569301" description="Phytocyanin domain-containing protein" evidence="2">
    <location>
        <begin position="30"/>
        <end position="207"/>
    </location>
</feature>
<feature type="signal peptide" evidence="2">
    <location>
        <begin position="1"/>
        <end position="29"/>
    </location>
</feature>
<dbReference type="GO" id="GO:0005886">
    <property type="term" value="C:plasma membrane"/>
    <property type="evidence" value="ECO:0007669"/>
    <property type="project" value="TreeGrafter"/>
</dbReference>
<sequence>MAVFRSAVLFAATFATVLLLHAASQSSSSSSPAVYDVGDEMGWTVPPPGATDALNAWAARHRFVAGDSLYFNCGGSNDSVLLVSHGDYERCSCSTSGPPSLLPGGSGIVVTLDRPGLFYFIGGEPARCEAGQRMAVRVVDDDARSPSLAGGAPAPAKQPFDDAPVTEHRGLTLAQKQFAAAAIGFGAGFALVFFIVWLCVCCSSLIN</sequence>
<gene>
    <name evidence="4" type="ORF">HU200_001025</name>
</gene>
<evidence type="ECO:0000256" key="1">
    <source>
        <dbReference type="SAM" id="Phobius"/>
    </source>
</evidence>
<organism evidence="4 5">
    <name type="scientific">Digitaria exilis</name>
    <dbReference type="NCBI Taxonomy" id="1010633"/>
    <lineage>
        <taxon>Eukaryota</taxon>
        <taxon>Viridiplantae</taxon>
        <taxon>Streptophyta</taxon>
        <taxon>Embryophyta</taxon>
        <taxon>Tracheophyta</taxon>
        <taxon>Spermatophyta</taxon>
        <taxon>Magnoliopsida</taxon>
        <taxon>Liliopsida</taxon>
        <taxon>Poales</taxon>
        <taxon>Poaceae</taxon>
        <taxon>PACMAD clade</taxon>
        <taxon>Panicoideae</taxon>
        <taxon>Panicodae</taxon>
        <taxon>Paniceae</taxon>
        <taxon>Anthephorinae</taxon>
        <taxon>Digitaria</taxon>
    </lineage>
</organism>
<keyword evidence="5" id="KW-1185">Reference proteome</keyword>
<dbReference type="Gene3D" id="2.60.40.420">
    <property type="entry name" value="Cupredoxins - blue copper proteins"/>
    <property type="match status" value="1"/>
</dbReference>